<dbReference type="SUPFAM" id="SSF50129">
    <property type="entry name" value="GroES-like"/>
    <property type="match status" value="1"/>
</dbReference>
<dbReference type="SUPFAM" id="SSF51735">
    <property type="entry name" value="NAD(P)-binding Rossmann-fold domains"/>
    <property type="match status" value="1"/>
</dbReference>
<evidence type="ECO:0000313" key="3">
    <source>
        <dbReference type="Proteomes" id="UP000652760"/>
    </source>
</evidence>
<dbReference type="InterPro" id="IPR013154">
    <property type="entry name" value="ADH-like_N"/>
</dbReference>
<accession>A0ABS1FAC3</accession>
<dbReference type="InterPro" id="IPR036291">
    <property type="entry name" value="NAD(P)-bd_dom_sf"/>
</dbReference>
<dbReference type="Proteomes" id="UP000652760">
    <property type="component" value="Unassembled WGS sequence"/>
</dbReference>
<dbReference type="PANTHER" id="PTHR45033">
    <property type="match status" value="1"/>
</dbReference>
<dbReference type="InterPro" id="IPR011032">
    <property type="entry name" value="GroES-like_sf"/>
</dbReference>
<proteinExistence type="predicted"/>
<dbReference type="Gene3D" id="3.90.180.10">
    <property type="entry name" value="Medium-chain alcohol dehydrogenases, catalytic domain"/>
    <property type="match status" value="1"/>
</dbReference>
<dbReference type="Pfam" id="PF08240">
    <property type="entry name" value="ADH_N"/>
    <property type="match status" value="1"/>
</dbReference>
<dbReference type="EMBL" id="JAENHM010000061">
    <property type="protein sequence ID" value="MBK1840327.1"/>
    <property type="molecule type" value="Genomic_DNA"/>
</dbReference>
<protein>
    <submittedName>
        <fullName evidence="2">NAD(P)-dependent alcohol dehydrogenase</fullName>
    </submittedName>
</protein>
<dbReference type="PANTHER" id="PTHR45033:SF2">
    <property type="entry name" value="ZINC-TYPE ALCOHOL DEHYDROGENASE-LIKE PROTEIN C1773.06C"/>
    <property type="match status" value="1"/>
</dbReference>
<dbReference type="InterPro" id="IPR013149">
    <property type="entry name" value="ADH-like_C"/>
</dbReference>
<feature type="domain" description="Enoyl reductase (ER)" evidence="1">
    <location>
        <begin position="14"/>
        <end position="337"/>
    </location>
</feature>
<dbReference type="InterPro" id="IPR020843">
    <property type="entry name" value="ER"/>
</dbReference>
<dbReference type="Pfam" id="PF00107">
    <property type="entry name" value="ADH_zinc_N"/>
    <property type="match status" value="1"/>
</dbReference>
<comment type="caution">
    <text evidence="2">The sequence shown here is derived from an EMBL/GenBank/DDBJ whole genome shotgun (WGS) entry which is preliminary data.</text>
</comment>
<dbReference type="Gene3D" id="3.40.50.720">
    <property type="entry name" value="NAD(P)-binding Rossmann-like Domain"/>
    <property type="match status" value="1"/>
</dbReference>
<gene>
    <name evidence="2" type="ORF">JHL17_23260</name>
</gene>
<organism evidence="2 3">
    <name type="scientific">Azospirillum endophyticum</name>
    <dbReference type="NCBI Taxonomy" id="2800326"/>
    <lineage>
        <taxon>Bacteria</taxon>
        <taxon>Pseudomonadati</taxon>
        <taxon>Pseudomonadota</taxon>
        <taxon>Alphaproteobacteria</taxon>
        <taxon>Rhodospirillales</taxon>
        <taxon>Azospirillaceae</taxon>
        <taxon>Azospirillum</taxon>
    </lineage>
</organism>
<evidence type="ECO:0000313" key="2">
    <source>
        <dbReference type="EMBL" id="MBK1840327.1"/>
    </source>
</evidence>
<evidence type="ECO:0000259" key="1">
    <source>
        <dbReference type="SMART" id="SM00829"/>
    </source>
</evidence>
<keyword evidence="3" id="KW-1185">Reference proteome</keyword>
<name>A0ABS1FAC3_9PROT</name>
<dbReference type="InterPro" id="IPR052711">
    <property type="entry name" value="Zinc_ADH-like"/>
</dbReference>
<dbReference type="CDD" id="cd08276">
    <property type="entry name" value="MDR7"/>
    <property type="match status" value="1"/>
</dbReference>
<dbReference type="SMART" id="SM00829">
    <property type="entry name" value="PKS_ER"/>
    <property type="match status" value="1"/>
</dbReference>
<sequence length="342" mass="36379">MENRMRRWEIDAIGREKLELRSVSIPSPGPREVLVKVAAVALNHRDKMVIESGRGLPLAFPFTPGSDLAGEVVALGQGVTRFVEGDRVISTFTPDWIDGLRPGDARTPAYRTLGGHYPGVLADYVAMSEEWFVAAPKTLDSAQAATLPCAGLTAWFALVERARVQAGDTVLIPSTGGVALFGLQIAKANGAEVIVSGKAGNAERAKALGADHYVDSEREDWVEAIYRLTGNRGADHILEVIGGRHLGKSVQLAAVGGHICQIGALDGFEVSAPAMPLMLKDVTIHGIGTGSRRALTRLVRAVDQTGIRPVIDSHYSFADLPAALDHLDKGPFGKVVIDVCPA</sequence>
<reference evidence="3" key="1">
    <citation type="submission" date="2021-01" db="EMBL/GenBank/DDBJ databases">
        <title>Genome public.</title>
        <authorList>
            <person name="Liu C."/>
            <person name="Sun Q."/>
        </authorList>
    </citation>
    <scope>NUCLEOTIDE SEQUENCE [LARGE SCALE GENOMIC DNA]</scope>
    <source>
        <strain evidence="3">YIM B02556</strain>
    </source>
</reference>